<proteinExistence type="predicted"/>
<accession>A0A8A7KG71</accession>
<name>A0A8A7KG71_9FIRM</name>
<reference evidence="1" key="1">
    <citation type="submission" date="2019-12" db="EMBL/GenBank/DDBJ databases">
        <authorList>
            <person name="zhang j."/>
            <person name="sun C.M."/>
        </authorList>
    </citation>
    <scope>NUCLEOTIDE SEQUENCE</scope>
    <source>
        <strain evidence="1">NS-1</strain>
    </source>
</reference>
<organism evidence="1 2">
    <name type="scientific">Iocasia fonsfrigidae</name>
    <dbReference type="NCBI Taxonomy" id="2682810"/>
    <lineage>
        <taxon>Bacteria</taxon>
        <taxon>Bacillati</taxon>
        <taxon>Bacillota</taxon>
        <taxon>Clostridia</taxon>
        <taxon>Halanaerobiales</taxon>
        <taxon>Halanaerobiaceae</taxon>
        <taxon>Iocasia</taxon>
    </lineage>
</organism>
<evidence type="ECO:0008006" key="3">
    <source>
        <dbReference type="Google" id="ProtNLM"/>
    </source>
</evidence>
<dbReference type="KEGG" id="ifn:GM661_07785"/>
<protein>
    <recommendedName>
        <fullName evidence="3">SAM-dependent methyltransferase</fullName>
    </recommendedName>
</protein>
<sequence>MSRGLELEEVVLIGRTFEEYYKMFALEELNLAKEKILDVASGVSSFGATAREDGYDVISSDRIYQFSADEIEDKCSNDLVEVMDKLKGIKELYKWKFFKNIDHLEKHREKAYKTFIKDFSQTKGVNYKFVEYPGSNFRDKEFSISLVSHFLFMYDEHLDYDFHKRTLKELIRITKKEIRIFPLVNLKSEKSDFVQRIMEDKDFAKFRFKKEDVDYEFVKGGNQILKIVLSEEE</sequence>
<keyword evidence="2" id="KW-1185">Reference proteome</keyword>
<dbReference type="RefSeq" id="WP_230869494.1">
    <property type="nucleotide sequence ID" value="NZ_CP046640.1"/>
</dbReference>
<dbReference type="Proteomes" id="UP000665020">
    <property type="component" value="Chromosome"/>
</dbReference>
<evidence type="ECO:0000313" key="1">
    <source>
        <dbReference type="EMBL" id="QTL97887.1"/>
    </source>
</evidence>
<evidence type="ECO:0000313" key="2">
    <source>
        <dbReference type="Proteomes" id="UP000665020"/>
    </source>
</evidence>
<dbReference type="AlphaFoldDB" id="A0A8A7KG71"/>
<gene>
    <name evidence="1" type="ORF">GM661_07785</name>
</gene>
<dbReference type="EMBL" id="CP046640">
    <property type="protein sequence ID" value="QTL97887.1"/>
    <property type="molecule type" value="Genomic_DNA"/>
</dbReference>